<dbReference type="GO" id="GO:0046527">
    <property type="term" value="F:glucosyltransferase activity"/>
    <property type="evidence" value="ECO:0007669"/>
    <property type="project" value="TreeGrafter"/>
</dbReference>
<dbReference type="PANTHER" id="PTHR12741:SF107">
    <property type="entry name" value="CALLOSE SYNTHASE 5"/>
    <property type="match status" value="1"/>
</dbReference>
<dbReference type="GO" id="GO:0005886">
    <property type="term" value="C:plasma membrane"/>
    <property type="evidence" value="ECO:0007669"/>
    <property type="project" value="TreeGrafter"/>
</dbReference>
<name>A0A8J5T7L5_ZIZPA</name>
<evidence type="ECO:0000259" key="2">
    <source>
        <dbReference type="Pfam" id="PF25968"/>
    </source>
</evidence>
<reference evidence="3" key="1">
    <citation type="journal article" date="2021" name="bioRxiv">
        <title>Whole Genome Assembly and Annotation of Northern Wild Rice, Zizania palustris L., Supports a Whole Genome Duplication in the Zizania Genus.</title>
        <authorList>
            <person name="Haas M."/>
            <person name="Kono T."/>
            <person name="Macchietto M."/>
            <person name="Millas R."/>
            <person name="McGilp L."/>
            <person name="Shao M."/>
            <person name="Duquette J."/>
            <person name="Hirsch C.N."/>
            <person name="Kimball J."/>
        </authorList>
    </citation>
    <scope>NUCLEOTIDE SEQUENCE</scope>
    <source>
        <tissue evidence="3">Fresh leaf tissue</tissue>
    </source>
</reference>
<evidence type="ECO:0000256" key="1">
    <source>
        <dbReference type="SAM" id="Phobius"/>
    </source>
</evidence>
<reference evidence="3" key="2">
    <citation type="submission" date="2021-02" db="EMBL/GenBank/DDBJ databases">
        <authorList>
            <person name="Kimball J.A."/>
            <person name="Haas M.W."/>
            <person name="Macchietto M."/>
            <person name="Kono T."/>
            <person name="Duquette J."/>
            <person name="Shao M."/>
        </authorList>
    </citation>
    <scope>NUCLEOTIDE SEQUENCE</scope>
    <source>
        <tissue evidence="3">Fresh leaf tissue</tissue>
    </source>
</reference>
<accession>A0A8J5T7L5</accession>
<gene>
    <name evidence="3" type="ORF">GUJ93_ZPchr0006g45576</name>
</gene>
<keyword evidence="1" id="KW-0812">Transmembrane</keyword>
<feature type="domain" description="Callose synthase helical" evidence="2">
    <location>
        <begin position="61"/>
        <end position="188"/>
    </location>
</feature>
<feature type="transmembrane region" description="Helical" evidence="1">
    <location>
        <begin position="226"/>
        <end position="249"/>
    </location>
</feature>
<comment type="caution">
    <text evidence="3">The sequence shown here is derived from an EMBL/GenBank/DDBJ whole genome shotgun (WGS) entry which is preliminary data.</text>
</comment>
<keyword evidence="1" id="KW-0472">Membrane</keyword>
<proteinExistence type="predicted"/>
<dbReference type="OrthoDB" id="781146at2759"/>
<keyword evidence="4" id="KW-1185">Reference proteome</keyword>
<dbReference type="InterPro" id="IPR058851">
    <property type="entry name" value="CALS1_helical"/>
</dbReference>
<organism evidence="3 4">
    <name type="scientific">Zizania palustris</name>
    <name type="common">Northern wild rice</name>
    <dbReference type="NCBI Taxonomy" id="103762"/>
    <lineage>
        <taxon>Eukaryota</taxon>
        <taxon>Viridiplantae</taxon>
        <taxon>Streptophyta</taxon>
        <taxon>Embryophyta</taxon>
        <taxon>Tracheophyta</taxon>
        <taxon>Spermatophyta</taxon>
        <taxon>Magnoliopsida</taxon>
        <taxon>Liliopsida</taxon>
        <taxon>Poales</taxon>
        <taxon>Poaceae</taxon>
        <taxon>BOP clade</taxon>
        <taxon>Oryzoideae</taxon>
        <taxon>Oryzeae</taxon>
        <taxon>Zizaniinae</taxon>
        <taxon>Zizania</taxon>
    </lineage>
</organism>
<dbReference type="Proteomes" id="UP000729402">
    <property type="component" value="Unassembled WGS sequence"/>
</dbReference>
<dbReference type="EMBL" id="JAAALK010000283">
    <property type="protein sequence ID" value="KAG8077170.1"/>
    <property type="molecule type" value="Genomic_DNA"/>
</dbReference>
<evidence type="ECO:0000313" key="3">
    <source>
        <dbReference type="EMBL" id="KAG8077170.1"/>
    </source>
</evidence>
<sequence>MDGIGQGEWGKWIWWIGMGGGATSGMALGRNNVVEPTRSRLGRNDAKVTIPDRLGAVVPTPGRAIIGIIIKEIEANIAKNTFLANFRMSALPVLCKKFVELVSTLKERDASKFDNVVLLLQDMLEVITRDMMVNEIRELAEFGHGNKDSVPRRQLFAGTGTKPAIVFPPPISAQWDEQIKRLYLLLTVKESAMDVPTNLEARRRIAFFTNSLFMDMPRAPRVRKMLSFRFVSCINLQTILMCCCFVLLLKCTLQYVRYVFLQNRNITETKLTKHVGV</sequence>
<keyword evidence="1" id="KW-1133">Transmembrane helix</keyword>
<evidence type="ECO:0000313" key="4">
    <source>
        <dbReference type="Proteomes" id="UP000729402"/>
    </source>
</evidence>
<dbReference type="AlphaFoldDB" id="A0A8J5T7L5"/>
<protein>
    <recommendedName>
        <fullName evidence="2">Callose synthase helical domain-containing protein</fullName>
    </recommendedName>
</protein>
<dbReference type="PANTHER" id="PTHR12741">
    <property type="entry name" value="LYST-INTERACTING PROTEIN LIP5 DOPAMINE RESPONSIVE PROTEIN DRG-1"/>
    <property type="match status" value="1"/>
</dbReference>
<dbReference type="Pfam" id="PF25968">
    <property type="entry name" value="CALS1"/>
    <property type="match status" value="1"/>
</dbReference>
<feature type="transmembrane region" description="Helical" evidence="1">
    <location>
        <begin position="12"/>
        <end position="33"/>
    </location>
</feature>